<evidence type="ECO:0000256" key="3">
    <source>
        <dbReference type="ARBA" id="ARBA00010617"/>
    </source>
</evidence>
<reference evidence="15 16" key="1">
    <citation type="journal article" date="2016" name="Nat. Commun.">
        <title>Ectomycorrhizal ecology is imprinted in the genome of the dominant symbiotic fungus Cenococcum geophilum.</title>
        <authorList>
            <consortium name="DOE Joint Genome Institute"/>
            <person name="Peter M."/>
            <person name="Kohler A."/>
            <person name="Ohm R.A."/>
            <person name="Kuo A."/>
            <person name="Krutzmann J."/>
            <person name="Morin E."/>
            <person name="Arend M."/>
            <person name="Barry K.W."/>
            <person name="Binder M."/>
            <person name="Choi C."/>
            <person name="Clum A."/>
            <person name="Copeland A."/>
            <person name="Grisel N."/>
            <person name="Haridas S."/>
            <person name="Kipfer T."/>
            <person name="LaButti K."/>
            <person name="Lindquist E."/>
            <person name="Lipzen A."/>
            <person name="Maire R."/>
            <person name="Meier B."/>
            <person name="Mihaltcheva S."/>
            <person name="Molinier V."/>
            <person name="Murat C."/>
            <person name="Poggeler S."/>
            <person name="Quandt C.A."/>
            <person name="Sperisen C."/>
            <person name="Tritt A."/>
            <person name="Tisserant E."/>
            <person name="Crous P.W."/>
            <person name="Henrissat B."/>
            <person name="Nehls U."/>
            <person name="Egli S."/>
            <person name="Spatafora J.W."/>
            <person name="Grigoriev I.V."/>
            <person name="Martin F.M."/>
        </authorList>
    </citation>
    <scope>NUCLEOTIDE SEQUENCE [LARGE SCALE GENOMIC DNA]</scope>
    <source>
        <strain evidence="15 16">CBS 207.34</strain>
    </source>
</reference>
<evidence type="ECO:0000256" key="9">
    <source>
        <dbReference type="ARBA" id="ARBA00023004"/>
    </source>
</evidence>
<keyword evidence="8 13" id="KW-0560">Oxidoreductase</keyword>
<evidence type="ECO:0000313" key="16">
    <source>
        <dbReference type="Proteomes" id="UP000250140"/>
    </source>
</evidence>
<keyword evidence="7 14" id="KW-1133">Transmembrane helix</keyword>
<evidence type="ECO:0000256" key="5">
    <source>
        <dbReference type="ARBA" id="ARBA00022692"/>
    </source>
</evidence>
<evidence type="ECO:0000256" key="14">
    <source>
        <dbReference type="SAM" id="Phobius"/>
    </source>
</evidence>
<feature type="transmembrane region" description="Helical" evidence="14">
    <location>
        <begin position="14"/>
        <end position="34"/>
    </location>
</feature>
<dbReference type="EMBL" id="KV750187">
    <property type="protein sequence ID" value="OCL05893.1"/>
    <property type="molecule type" value="Genomic_DNA"/>
</dbReference>
<dbReference type="SUPFAM" id="SSF48264">
    <property type="entry name" value="Cytochrome P450"/>
    <property type="match status" value="1"/>
</dbReference>
<dbReference type="GO" id="GO:0020037">
    <property type="term" value="F:heme binding"/>
    <property type="evidence" value="ECO:0007669"/>
    <property type="project" value="InterPro"/>
</dbReference>
<dbReference type="Gene3D" id="1.10.630.10">
    <property type="entry name" value="Cytochrome P450"/>
    <property type="match status" value="1"/>
</dbReference>
<keyword evidence="10 13" id="KW-0503">Monooxygenase</keyword>
<evidence type="ECO:0000256" key="12">
    <source>
        <dbReference type="PIRSR" id="PIRSR602401-1"/>
    </source>
</evidence>
<dbReference type="InterPro" id="IPR017972">
    <property type="entry name" value="Cyt_P450_CS"/>
</dbReference>
<name>A0A8E2EX03_9PEZI</name>
<keyword evidence="4 12" id="KW-0349">Heme</keyword>
<evidence type="ECO:0000256" key="11">
    <source>
        <dbReference type="ARBA" id="ARBA00023136"/>
    </source>
</evidence>
<dbReference type="PANTHER" id="PTHR24305">
    <property type="entry name" value="CYTOCHROME P450"/>
    <property type="match status" value="1"/>
</dbReference>
<feature type="binding site" description="axial binding residue" evidence="12">
    <location>
        <position position="443"/>
    </location>
    <ligand>
        <name>heme</name>
        <dbReference type="ChEBI" id="CHEBI:30413"/>
    </ligand>
    <ligandPart>
        <name>Fe</name>
        <dbReference type="ChEBI" id="CHEBI:18248"/>
    </ligandPart>
</feature>
<dbReference type="CDD" id="cd11058">
    <property type="entry name" value="CYP60B-like"/>
    <property type="match status" value="1"/>
</dbReference>
<evidence type="ECO:0000256" key="8">
    <source>
        <dbReference type="ARBA" id="ARBA00023002"/>
    </source>
</evidence>
<evidence type="ECO:0000256" key="1">
    <source>
        <dbReference type="ARBA" id="ARBA00001971"/>
    </source>
</evidence>
<evidence type="ECO:0000256" key="6">
    <source>
        <dbReference type="ARBA" id="ARBA00022723"/>
    </source>
</evidence>
<dbReference type="InterPro" id="IPR002401">
    <property type="entry name" value="Cyt_P450_E_grp-I"/>
</dbReference>
<dbReference type="GO" id="GO:0016020">
    <property type="term" value="C:membrane"/>
    <property type="evidence" value="ECO:0007669"/>
    <property type="project" value="UniProtKB-SubCell"/>
</dbReference>
<comment type="similarity">
    <text evidence="3 13">Belongs to the cytochrome P450 family.</text>
</comment>
<evidence type="ECO:0000256" key="7">
    <source>
        <dbReference type="ARBA" id="ARBA00022989"/>
    </source>
</evidence>
<keyword evidence="9 12" id="KW-0408">Iron</keyword>
<dbReference type="GO" id="GO:0009403">
    <property type="term" value="P:toxin biosynthetic process"/>
    <property type="evidence" value="ECO:0007669"/>
    <property type="project" value="UniProtKB-ARBA"/>
</dbReference>
<dbReference type="GO" id="GO:0005506">
    <property type="term" value="F:iron ion binding"/>
    <property type="evidence" value="ECO:0007669"/>
    <property type="project" value="InterPro"/>
</dbReference>
<evidence type="ECO:0000313" key="15">
    <source>
        <dbReference type="EMBL" id="OCL05893.1"/>
    </source>
</evidence>
<evidence type="ECO:0000256" key="2">
    <source>
        <dbReference type="ARBA" id="ARBA00004167"/>
    </source>
</evidence>
<proteinExistence type="inferred from homology"/>
<evidence type="ECO:0000256" key="10">
    <source>
        <dbReference type="ARBA" id="ARBA00023033"/>
    </source>
</evidence>
<keyword evidence="6 12" id="KW-0479">Metal-binding</keyword>
<dbReference type="PRINTS" id="PR00385">
    <property type="entry name" value="P450"/>
</dbReference>
<keyword evidence="11 14" id="KW-0472">Membrane</keyword>
<dbReference type="FunFam" id="1.10.630.10:FF:000047">
    <property type="entry name" value="Cytochrome P450 monooxygenase"/>
    <property type="match status" value="1"/>
</dbReference>
<keyword evidence="16" id="KW-1185">Reference proteome</keyword>
<dbReference type="Proteomes" id="UP000250140">
    <property type="component" value="Unassembled WGS sequence"/>
</dbReference>
<dbReference type="GO" id="GO:0016705">
    <property type="term" value="F:oxidoreductase activity, acting on paired donors, with incorporation or reduction of molecular oxygen"/>
    <property type="evidence" value="ECO:0007669"/>
    <property type="project" value="InterPro"/>
</dbReference>
<accession>A0A8E2EX03</accession>
<dbReference type="Pfam" id="PF00067">
    <property type="entry name" value="p450"/>
    <property type="match status" value="1"/>
</dbReference>
<protein>
    <submittedName>
        <fullName evidence="15">Cytochrome P450 monooxygenase-like protein</fullName>
    </submittedName>
</protein>
<comment type="subcellular location">
    <subcellularLocation>
        <location evidence="2">Membrane</location>
        <topology evidence="2">Single-pass membrane protein</topology>
    </subcellularLocation>
</comment>
<organism evidence="15 16">
    <name type="scientific">Glonium stellatum</name>
    <dbReference type="NCBI Taxonomy" id="574774"/>
    <lineage>
        <taxon>Eukaryota</taxon>
        <taxon>Fungi</taxon>
        <taxon>Dikarya</taxon>
        <taxon>Ascomycota</taxon>
        <taxon>Pezizomycotina</taxon>
        <taxon>Dothideomycetes</taxon>
        <taxon>Pleosporomycetidae</taxon>
        <taxon>Gloniales</taxon>
        <taxon>Gloniaceae</taxon>
        <taxon>Glonium</taxon>
    </lineage>
</organism>
<dbReference type="InterPro" id="IPR001128">
    <property type="entry name" value="Cyt_P450"/>
</dbReference>
<dbReference type="InterPro" id="IPR050121">
    <property type="entry name" value="Cytochrome_P450_monoxygenase"/>
</dbReference>
<evidence type="ECO:0000256" key="4">
    <source>
        <dbReference type="ARBA" id="ARBA00022617"/>
    </source>
</evidence>
<dbReference type="PRINTS" id="PR00463">
    <property type="entry name" value="EP450I"/>
</dbReference>
<dbReference type="OrthoDB" id="1470350at2759"/>
<keyword evidence="5 14" id="KW-0812">Transmembrane</keyword>
<gene>
    <name evidence="15" type="ORF">AOQ84DRAFT_390576</name>
</gene>
<dbReference type="AlphaFoldDB" id="A0A8E2EX03"/>
<dbReference type="PROSITE" id="PS00086">
    <property type="entry name" value="CYTOCHROME_P450"/>
    <property type="match status" value="1"/>
</dbReference>
<dbReference type="InterPro" id="IPR036396">
    <property type="entry name" value="Cyt_P450_sf"/>
</dbReference>
<comment type="cofactor">
    <cofactor evidence="1 12">
        <name>heme</name>
        <dbReference type="ChEBI" id="CHEBI:30413"/>
    </cofactor>
</comment>
<dbReference type="GO" id="GO:0004497">
    <property type="term" value="F:monooxygenase activity"/>
    <property type="evidence" value="ECO:0007669"/>
    <property type="project" value="UniProtKB-KW"/>
</dbReference>
<dbReference type="PANTHER" id="PTHR24305:SF210">
    <property type="entry name" value="CYTOCHROME P450 MONOOXYGENASE ASQL-RELATED"/>
    <property type="match status" value="1"/>
</dbReference>
<sequence length="497" mass="57255">MFFLQSDSFTVPKLCLYICVAYLLFGILRVTYYITFHPVAQIPGPRLRAAFFFPFFWEIWTGDVVHNWHELHEKYGDIVRISPTYISVTSAEAWRDIYGQSATKKPIPKDPDAYVQSLDGVAEIISSNDADHTRIRRLLNHAFSDQALRQQESIINSFIDVLIQKLHQKATLGSPVDMVRWLNFTTFDIIGDLCFSESFDALKNEDYHFWIANIFRGLKFSRIFRVLRGYPIIGYPLLGLFQLFPALAKAREKHRQYTEDKTARRLDKKSEQQDFMSYILRHNDEKGMTRPEIMKTSGTIIVAGSETSATLLSGAVFYLLQNPTWMQKLQLEIRTGFRDESEMTFAVLSQLKCLNAIIQETFRLYPPVPTTLPRRTTKEGAIVNGIFIPAGVSVGVAQYPAYHSSRNFTDPEQFAPERFLGHPKYQDDHRGVIQPFSIGPRNCIGQSLAWAEIRAILARLIWHFDMELEDSSSAWNKQKVFILWDKPALMVKLKSRS</sequence>
<evidence type="ECO:0000256" key="13">
    <source>
        <dbReference type="RuleBase" id="RU000461"/>
    </source>
</evidence>